<dbReference type="HOGENOM" id="CLU_100460_1_0_1"/>
<dbReference type="SUPFAM" id="SSF103473">
    <property type="entry name" value="MFS general substrate transporter"/>
    <property type="match status" value="1"/>
</dbReference>
<evidence type="ECO:0000256" key="4">
    <source>
        <dbReference type="ARBA" id="ARBA00023136"/>
    </source>
</evidence>
<dbReference type="InterPro" id="IPR036259">
    <property type="entry name" value="MFS_trans_sf"/>
</dbReference>
<keyword evidence="6" id="KW-1185">Reference proteome</keyword>
<dbReference type="EMBL" id="ACPB03020973">
    <property type="status" value="NOT_ANNOTATED_CDS"/>
    <property type="molecule type" value="Genomic_DNA"/>
</dbReference>
<dbReference type="GO" id="GO:0006820">
    <property type="term" value="P:monoatomic anion transport"/>
    <property type="evidence" value="ECO:0007669"/>
    <property type="project" value="TreeGrafter"/>
</dbReference>
<dbReference type="InterPro" id="IPR027378">
    <property type="entry name" value="Nucleotide_channel_N"/>
</dbReference>
<accession>T1I169</accession>
<dbReference type="EnsemblMetazoa" id="RPRC010039-RA">
    <property type="protein sequence ID" value="RPRC010039-PA"/>
    <property type="gene ID" value="RPRC010039"/>
</dbReference>
<dbReference type="eggNOG" id="KOG2532">
    <property type="taxonomic scope" value="Eukaryota"/>
</dbReference>
<evidence type="ECO:0000313" key="6">
    <source>
        <dbReference type="Proteomes" id="UP000015103"/>
    </source>
</evidence>
<proteinExistence type="predicted"/>
<protein>
    <recommendedName>
        <fullName evidence="7">Major facilitator superfamily (MFS) profile domain-containing protein</fullName>
    </recommendedName>
</protein>
<dbReference type="InterPro" id="IPR050382">
    <property type="entry name" value="MFS_Na/Anion_cotransporter"/>
</dbReference>
<dbReference type="Proteomes" id="UP000015103">
    <property type="component" value="Unassembled WGS sequence"/>
</dbReference>
<dbReference type="InterPro" id="IPR011701">
    <property type="entry name" value="MFS"/>
</dbReference>
<evidence type="ECO:0000256" key="1">
    <source>
        <dbReference type="ARBA" id="ARBA00004141"/>
    </source>
</evidence>
<evidence type="ECO:0000256" key="2">
    <source>
        <dbReference type="ARBA" id="ARBA00022692"/>
    </source>
</evidence>
<evidence type="ECO:0000256" key="3">
    <source>
        <dbReference type="ARBA" id="ARBA00022989"/>
    </source>
</evidence>
<keyword evidence="2" id="KW-0812">Transmembrane</keyword>
<dbReference type="AlphaFoldDB" id="T1I169"/>
<sequence>MESTSSKLDLFGSLSREKQPSRVDIIFKKRYIHSAMMALCLVVAYLNRINLSVAIVSMTDKKSSNENFYEFDWNEREKGILLSSFFWGYVITQIPAGQIAQFISPKLLLGITNLISTILAALTPAASYFGGWQLLTGIRVAEGVCQVVENV</sequence>
<reference evidence="5" key="1">
    <citation type="submission" date="2015-05" db="UniProtKB">
        <authorList>
            <consortium name="EnsemblMetazoa"/>
        </authorList>
    </citation>
    <scope>IDENTIFICATION</scope>
</reference>
<evidence type="ECO:0000313" key="5">
    <source>
        <dbReference type="EnsemblMetazoa" id="RPRC010039-PA"/>
    </source>
</evidence>
<dbReference type="GO" id="GO:0022857">
    <property type="term" value="F:transmembrane transporter activity"/>
    <property type="evidence" value="ECO:0007669"/>
    <property type="project" value="InterPro"/>
</dbReference>
<dbReference type="Gene3D" id="1.20.120.540">
    <property type="entry name" value="Voltage-gated potassium channels"/>
    <property type="match status" value="1"/>
</dbReference>
<organism evidence="5 6">
    <name type="scientific">Rhodnius prolixus</name>
    <name type="common">Triatomid bug</name>
    <dbReference type="NCBI Taxonomy" id="13249"/>
    <lineage>
        <taxon>Eukaryota</taxon>
        <taxon>Metazoa</taxon>
        <taxon>Ecdysozoa</taxon>
        <taxon>Arthropoda</taxon>
        <taxon>Hexapoda</taxon>
        <taxon>Insecta</taxon>
        <taxon>Pterygota</taxon>
        <taxon>Neoptera</taxon>
        <taxon>Paraneoptera</taxon>
        <taxon>Hemiptera</taxon>
        <taxon>Heteroptera</taxon>
        <taxon>Panheteroptera</taxon>
        <taxon>Cimicomorpha</taxon>
        <taxon>Reduviidae</taxon>
        <taxon>Triatominae</taxon>
        <taxon>Rhodnius</taxon>
    </lineage>
</organism>
<dbReference type="GO" id="GO:0016020">
    <property type="term" value="C:membrane"/>
    <property type="evidence" value="ECO:0007669"/>
    <property type="project" value="UniProtKB-SubCell"/>
</dbReference>
<keyword evidence="4" id="KW-0472">Membrane</keyword>
<comment type="subcellular location">
    <subcellularLocation>
        <location evidence="1">Membrane</location>
        <topology evidence="1">Multi-pass membrane protein</topology>
    </subcellularLocation>
</comment>
<keyword evidence="3" id="KW-1133">Transmembrane helix</keyword>
<name>T1I169_RHOPR</name>
<dbReference type="Pfam" id="PF07690">
    <property type="entry name" value="MFS_1"/>
    <property type="match status" value="1"/>
</dbReference>
<dbReference type="InParanoid" id="T1I169"/>
<dbReference type="PANTHER" id="PTHR11662">
    <property type="entry name" value="SOLUTE CARRIER FAMILY 17"/>
    <property type="match status" value="1"/>
</dbReference>
<dbReference type="PANTHER" id="PTHR11662:SF280">
    <property type="entry name" value="FI21844P1-RELATED"/>
    <property type="match status" value="1"/>
</dbReference>
<dbReference type="VEuPathDB" id="VectorBase:RPRC010039"/>
<evidence type="ECO:0008006" key="7">
    <source>
        <dbReference type="Google" id="ProtNLM"/>
    </source>
</evidence>
<dbReference type="STRING" id="13249.T1I169"/>